<comment type="subcellular location">
    <subcellularLocation>
        <location evidence="1">Membrane</location>
        <topology evidence="1">Single-pass membrane protein</topology>
    </subcellularLocation>
</comment>
<dbReference type="PANTHER" id="PTHR31448:SF32">
    <property type="entry name" value="MYOSIN-BINDING PROTEIN 1"/>
    <property type="match status" value="1"/>
</dbReference>
<evidence type="ECO:0000259" key="8">
    <source>
        <dbReference type="PROSITE" id="PS51775"/>
    </source>
</evidence>
<keyword evidence="2 7" id="KW-0812">Transmembrane</keyword>
<dbReference type="Pfam" id="PF04576">
    <property type="entry name" value="Zein-binding"/>
    <property type="match status" value="1"/>
</dbReference>
<dbReference type="RefSeq" id="XP_018832745.1">
    <property type="nucleotide sequence ID" value="XM_018977200.2"/>
</dbReference>
<gene>
    <name evidence="10 11 12" type="primary">LOC109000362</name>
</gene>
<evidence type="ECO:0000313" key="9">
    <source>
        <dbReference type="Proteomes" id="UP000235220"/>
    </source>
</evidence>
<dbReference type="Gramene" id="Jr11_09570_p1">
    <property type="protein sequence ID" value="cds.Jr11_09570_p1"/>
    <property type="gene ID" value="Jr11_09570"/>
</dbReference>
<feature type="coiled-coil region" evidence="5">
    <location>
        <begin position="693"/>
        <end position="723"/>
    </location>
</feature>
<keyword evidence="3 7" id="KW-1133">Transmembrane helix</keyword>
<keyword evidence="4 7" id="KW-0472">Membrane</keyword>
<dbReference type="OrthoDB" id="1047602at2759"/>
<proteinExistence type="predicted"/>
<evidence type="ECO:0000256" key="4">
    <source>
        <dbReference type="ARBA" id="ARBA00023136"/>
    </source>
</evidence>
<dbReference type="Proteomes" id="UP000235220">
    <property type="component" value="Chromosome 11"/>
</dbReference>
<feature type="compositionally biased region" description="Acidic residues" evidence="6">
    <location>
        <begin position="241"/>
        <end position="254"/>
    </location>
</feature>
<feature type="coiled-coil region" evidence="5">
    <location>
        <begin position="910"/>
        <end position="937"/>
    </location>
</feature>
<keyword evidence="9" id="KW-1185">Reference proteome</keyword>
<evidence type="ECO:0000256" key="1">
    <source>
        <dbReference type="ARBA" id="ARBA00004167"/>
    </source>
</evidence>
<evidence type="ECO:0000256" key="3">
    <source>
        <dbReference type="ARBA" id="ARBA00022989"/>
    </source>
</evidence>
<dbReference type="PROSITE" id="PS51775">
    <property type="entry name" value="GTD_BINDING"/>
    <property type="match status" value="1"/>
</dbReference>
<feature type="domain" description="GTD-binding" evidence="8">
    <location>
        <begin position="623"/>
        <end position="721"/>
    </location>
</feature>
<dbReference type="GO" id="GO:0016020">
    <property type="term" value="C:membrane"/>
    <property type="evidence" value="ECO:0007669"/>
    <property type="project" value="UniProtKB-SubCell"/>
</dbReference>
<feature type="region of interest" description="Disordered" evidence="6">
    <location>
        <begin position="337"/>
        <end position="371"/>
    </location>
</feature>
<sequence length="975" mass="107525">MATSMTSSAKPHTTHWSFTTALASAVLEWLLIIFLFVNALFSFLLTKFSRYCKLQMPCLLCSRLDHVFGGEKSGYLWDLICGHHKLEISNLVLCHAHNKLVDVRGLCETCLFSFATINKSNAETYRLLVGKLGEDTLCGFDQDPLIEGHKICSSSIRHCSCCNEPWVLRSHPPKLIQTKSVGFEAAEFDAPLSGVVGLDQDDLKKRREKPSVPVRASNPRNSERDSLSHVGYTELKVNSDTESEVLYSDDDGDGDGSALLRETDASKDDHAVRSSHLEPLIITLADVSATENLIIADSAPEASSSTSLVQLDSIDVHGSTSGSTIVVIKNGLEELNWQQPNSKASSPAPTEADSKANSNAPNDLISLDDVTPSSNALETTIEVSKECLDLRRNNEVARTPAVEFESFGEINDERTAPTTSSKFDLETKPISGDSAQQASDLLDLGDAYKIAVGNRGRQLSGVLVEQWVGKDSSRLSEDLKLLFSQLSGTRGIEQSMNEKSPKFSVNTGELKTADVSYSTGMKILQKCVSLEKNESGLSLDGSTFQKRIALERNVSGLSLDASALQTSSLSLDGSTLQNRTSLERNESGFSLDGSTFQKRISLERNESGLSLDGSIVSELEGESLIDRLKRQIEHDRKHMSALYKELEEERNASAVAVNQAMAMITKLQEEKATVHMEALQCLRLMEEQSEYDMEGLQKANDLLAEKEKEMQDLEAELEFYRNKYPNESILENVAEETCDMKAIDIGIDHSESLFVENSASVLRNSATAKLDICDKVEEKQTQLGNNNTGAMKNELFELEDERSYVLQCLKNLEEKLYLLSSNGVFLENGEYPKIGGDGKSELKESNFEGETQENGAVEEDDLSIQHDGSVSSANLNTQASLKQVQLICKENVEFDSAAQGSYVLHRETDLASIEDEVSDLKGRLEALEADRSFLEHTINLVRNGEEGLQLIREVASHLQELRRIGGIRRREPTIA</sequence>
<evidence type="ECO:0000256" key="5">
    <source>
        <dbReference type="SAM" id="Coils"/>
    </source>
</evidence>
<feature type="transmembrane region" description="Helical" evidence="7">
    <location>
        <begin position="21"/>
        <end position="45"/>
    </location>
</feature>
<dbReference type="STRING" id="51240.A0A2I4FM60"/>
<dbReference type="PANTHER" id="PTHR31448">
    <property type="entry name" value="MYOSIN-BINDING PROTEIN 2"/>
    <property type="match status" value="1"/>
</dbReference>
<feature type="region of interest" description="Disordered" evidence="6">
    <location>
        <begin position="838"/>
        <end position="859"/>
    </location>
</feature>
<dbReference type="GO" id="GO:0080115">
    <property type="term" value="F:myosin XI tail binding"/>
    <property type="evidence" value="ECO:0007669"/>
    <property type="project" value="UniProtKB-ARBA"/>
</dbReference>
<feature type="region of interest" description="Disordered" evidence="6">
    <location>
        <begin position="412"/>
        <end position="434"/>
    </location>
</feature>
<protein>
    <submittedName>
        <fullName evidence="10 11">Myosin-binding protein 1-like</fullName>
    </submittedName>
</protein>
<keyword evidence="5" id="KW-0175">Coiled coil</keyword>
<evidence type="ECO:0000313" key="10">
    <source>
        <dbReference type="RefSeq" id="XP_018832744.1"/>
    </source>
</evidence>
<dbReference type="RefSeq" id="XP_018832746.1">
    <property type="nucleotide sequence ID" value="XM_018977201.2"/>
</dbReference>
<dbReference type="AlphaFoldDB" id="A0A2I4FM60"/>
<feature type="compositionally biased region" description="Basic and acidic residues" evidence="6">
    <location>
        <begin position="261"/>
        <end position="271"/>
    </location>
</feature>
<dbReference type="InterPro" id="IPR039306">
    <property type="entry name" value="MYOB"/>
</dbReference>
<feature type="compositionally biased region" description="Polar residues" evidence="6">
    <location>
        <begin position="337"/>
        <end position="348"/>
    </location>
</feature>
<evidence type="ECO:0000256" key="6">
    <source>
        <dbReference type="SAM" id="MobiDB-lite"/>
    </source>
</evidence>
<accession>A0A2I4FM60</accession>
<evidence type="ECO:0000313" key="11">
    <source>
        <dbReference type="RefSeq" id="XP_018832745.1"/>
    </source>
</evidence>
<name>A0A2I4FM60_JUGRE</name>
<dbReference type="GeneID" id="109000362"/>
<dbReference type="RefSeq" id="XP_018832744.1">
    <property type="nucleotide sequence ID" value="XM_018977199.2"/>
</dbReference>
<organism evidence="9 12">
    <name type="scientific">Juglans regia</name>
    <name type="common">English walnut</name>
    <dbReference type="NCBI Taxonomy" id="51240"/>
    <lineage>
        <taxon>Eukaryota</taxon>
        <taxon>Viridiplantae</taxon>
        <taxon>Streptophyta</taxon>
        <taxon>Embryophyta</taxon>
        <taxon>Tracheophyta</taxon>
        <taxon>Spermatophyta</taxon>
        <taxon>Magnoliopsida</taxon>
        <taxon>eudicotyledons</taxon>
        <taxon>Gunneridae</taxon>
        <taxon>Pentapetalae</taxon>
        <taxon>rosids</taxon>
        <taxon>fabids</taxon>
        <taxon>Fagales</taxon>
        <taxon>Juglandaceae</taxon>
        <taxon>Juglans</taxon>
    </lineage>
</organism>
<evidence type="ECO:0000313" key="12">
    <source>
        <dbReference type="RefSeq" id="XP_018832746.1"/>
    </source>
</evidence>
<dbReference type="KEGG" id="jre:109000362"/>
<dbReference type="InterPro" id="IPR007656">
    <property type="entry name" value="GTD-bd"/>
</dbReference>
<evidence type="ECO:0000256" key="2">
    <source>
        <dbReference type="ARBA" id="ARBA00022692"/>
    </source>
</evidence>
<feature type="region of interest" description="Disordered" evidence="6">
    <location>
        <begin position="201"/>
        <end position="271"/>
    </location>
</feature>
<reference evidence="10 11" key="1">
    <citation type="submission" date="2025-04" db="UniProtKB">
        <authorList>
            <consortium name="RefSeq"/>
        </authorList>
    </citation>
    <scope>IDENTIFICATION</scope>
    <source>
        <tissue evidence="10 11">Leaves</tissue>
    </source>
</reference>
<evidence type="ECO:0000256" key="7">
    <source>
        <dbReference type="SAM" id="Phobius"/>
    </source>
</evidence>